<gene>
    <name evidence="1" type="ORF">BSZ40_06230</name>
</gene>
<dbReference type="Gene3D" id="3.30.110.170">
    <property type="entry name" value="Protein of unknown function (DUF541), domain 1"/>
    <property type="match status" value="1"/>
</dbReference>
<comment type="caution">
    <text evidence="1">The sequence shown here is derived from an EMBL/GenBank/DDBJ whole genome shotgun (WGS) entry which is preliminary data.</text>
</comment>
<dbReference type="Gene3D" id="3.30.70.2970">
    <property type="entry name" value="Protein of unknown function (DUF541), domain 2"/>
    <property type="match status" value="1"/>
</dbReference>
<dbReference type="InterPro" id="IPR007497">
    <property type="entry name" value="SIMPL/DUF541"/>
</dbReference>
<organism evidence="1 2">
    <name type="scientific">Buchananella hordeovulneris</name>
    <dbReference type="NCBI Taxonomy" id="52770"/>
    <lineage>
        <taxon>Bacteria</taxon>
        <taxon>Bacillati</taxon>
        <taxon>Actinomycetota</taxon>
        <taxon>Actinomycetes</taxon>
        <taxon>Actinomycetales</taxon>
        <taxon>Actinomycetaceae</taxon>
        <taxon>Buchananella</taxon>
    </lineage>
</organism>
<accession>A0A1Q5PVV2</accession>
<dbReference type="Proteomes" id="UP000185612">
    <property type="component" value="Unassembled WGS sequence"/>
</dbReference>
<reference evidence="2" key="1">
    <citation type="submission" date="2016-12" db="EMBL/GenBank/DDBJ databases">
        <authorList>
            <person name="Meng X."/>
        </authorList>
    </citation>
    <scope>NUCLEOTIDE SEQUENCE [LARGE SCALE GENOMIC DNA]</scope>
    <source>
        <strain evidence="2">DSM 20732</strain>
    </source>
</reference>
<sequence>MEIKVEAQAERLVQPEWATLELDISCEGTDRQAVMETVRSLSVELADTVPNLVPHAVSKWSLSPVRVHSWTTGRRGGILRCAASARARLTFLDLTALGDFCQHWGQYEHVELLPVEWELSPPTQATVEEELLVEAVEKTRRRAAVLARAAGAELTDCTHLSDNWDSLPVHRASGPLAASLHSRKSADSAPVLPDDLRLTVTVHAQYAAD</sequence>
<dbReference type="AlphaFoldDB" id="A0A1Q5PVV2"/>
<dbReference type="Pfam" id="PF04402">
    <property type="entry name" value="SIMPL"/>
    <property type="match status" value="1"/>
</dbReference>
<dbReference type="RefSeq" id="WP_073824329.1">
    <property type="nucleotide sequence ID" value="NZ_MQVS01000005.1"/>
</dbReference>
<dbReference type="EMBL" id="MQVS01000005">
    <property type="protein sequence ID" value="OKL51743.1"/>
    <property type="molecule type" value="Genomic_DNA"/>
</dbReference>
<evidence type="ECO:0000313" key="1">
    <source>
        <dbReference type="EMBL" id="OKL51743.1"/>
    </source>
</evidence>
<proteinExistence type="predicted"/>
<keyword evidence="2" id="KW-1185">Reference proteome</keyword>
<dbReference type="STRING" id="52770.BSZ40_06230"/>
<evidence type="ECO:0000313" key="2">
    <source>
        <dbReference type="Proteomes" id="UP000185612"/>
    </source>
</evidence>
<name>A0A1Q5PVV2_9ACTO</name>
<protein>
    <recommendedName>
        <fullName evidence="3">SIMPL domain-containing protein</fullName>
    </recommendedName>
</protein>
<evidence type="ECO:0008006" key="3">
    <source>
        <dbReference type="Google" id="ProtNLM"/>
    </source>
</evidence>
<dbReference type="InParanoid" id="A0A1Q5PVV2"/>
<dbReference type="OrthoDB" id="3732282at2"/>